<feature type="domain" description="Fumarylacetoacetase-like C-terminal" evidence="3">
    <location>
        <begin position="54"/>
        <end position="249"/>
    </location>
</feature>
<dbReference type="PANTHER" id="PTHR11820:SF7">
    <property type="entry name" value="ACYLPYRUVASE FAHD1, MITOCHONDRIAL"/>
    <property type="match status" value="1"/>
</dbReference>
<evidence type="ECO:0000256" key="2">
    <source>
        <dbReference type="ARBA" id="ARBA00022723"/>
    </source>
</evidence>
<protein>
    <recommendedName>
        <fullName evidence="3">Fumarylacetoacetase-like C-terminal domain-containing protein</fullName>
    </recommendedName>
</protein>
<dbReference type="GeneID" id="8495970"/>
<reference evidence="4 5" key="1">
    <citation type="journal article" date="2009" name="Nature">
        <title>Evolution of pathogenicity and sexual reproduction in eight Candida genomes.</title>
        <authorList>
            <person name="Butler G."/>
            <person name="Rasmussen M.D."/>
            <person name="Lin M.F."/>
            <person name="Santos M.A."/>
            <person name="Sakthikumar S."/>
            <person name="Munro C.A."/>
            <person name="Rheinbay E."/>
            <person name="Grabherr M."/>
            <person name="Forche A."/>
            <person name="Reedy J.L."/>
            <person name="Agrafioti I."/>
            <person name="Arnaud M.B."/>
            <person name="Bates S."/>
            <person name="Brown A.J."/>
            <person name="Brunke S."/>
            <person name="Costanzo M.C."/>
            <person name="Fitzpatrick D.A."/>
            <person name="de Groot P.W."/>
            <person name="Harris D."/>
            <person name="Hoyer L.L."/>
            <person name="Hube B."/>
            <person name="Klis F.M."/>
            <person name="Kodira C."/>
            <person name="Lennard N."/>
            <person name="Logue M.E."/>
            <person name="Martin R."/>
            <person name="Neiman A.M."/>
            <person name="Nikolaou E."/>
            <person name="Quail M.A."/>
            <person name="Quinn J."/>
            <person name="Santos M.C."/>
            <person name="Schmitzberger F.F."/>
            <person name="Sherlock G."/>
            <person name="Shah P."/>
            <person name="Silverstein K.A."/>
            <person name="Skrzypek M.S."/>
            <person name="Soll D."/>
            <person name="Staggs R."/>
            <person name="Stansfield I."/>
            <person name="Stumpf M.P."/>
            <person name="Sudbery P.E."/>
            <person name="Srikantha T."/>
            <person name="Zeng Q."/>
            <person name="Berman J."/>
            <person name="Berriman M."/>
            <person name="Heitman J."/>
            <person name="Gow N.A."/>
            <person name="Lorenz M.C."/>
            <person name="Birren B.W."/>
            <person name="Kellis M."/>
            <person name="Cuomo C.A."/>
        </authorList>
    </citation>
    <scope>NUCLEOTIDE SEQUENCE [LARGE SCALE GENOMIC DNA]</scope>
    <source>
        <strain evidence="4 5">ATCC 42720</strain>
    </source>
</reference>
<name>C4Y972_CLAL4</name>
<dbReference type="FunCoup" id="C4Y972">
    <property type="interactions" value="459"/>
</dbReference>
<keyword evidence="2" id="KW-0479">Metal-binding</keyword>
<dbReference type="AlphaFoldDB" id="C4Y972"/>
<dbReference type="GO" id="GO:0006107">
    <property type="term" value="P:oxaloacetate metabolic process"/>
    <property type="evidence" value="ECO:0007669"/>
    <property type="project" value="EnsemblFungi"/>
</dbReference>
<dbReference type="STRING" id="306902.C4Y972"/>
<comment type="similarity">
    <text evidence="1">Belongs to the FAH family.</text>
</comment>
<dbReference type="Pfam" id="PF01557">
    <property type="entry name" value="FAA_hydrolase"/>
    <property type="match status" value="1"/>
</dbReference>
<dbReference type="GO" id="GO:0050163">
    <property type="term" value="F:oxaloacetate tautomerase activity"/>
    <property type="evidence" value="ECO:0007669"/>
    <property type="project" value="EnsemblFungi"/>
</dbReference>
<dbReference type="PANTHER" id="PTHR11820">
    <property type="entry name" value="ACYLPYRUVASE"/>
    <property type="match status" value="1"/>
</dbReference>
<dbReference type="Proteomes" id="UP000007703">
    <property type="component" value="Unassembled WGS sequence"/>
</dbReference>
<organism evidence="4 5">
    <name type="scientific">Clavispora lusitaniae (strain ATCC 42720)</name>
    <name type="common">Yeast</name>
    <name type="synonym">Candida lusitaniae</name>
    <dbReference type="NCBI Taxonomy" id="306902"/>
    <lineage>
        <taxon>Eukaryota</taxon>
        <taxon>Fungi</taxon>
        <taxon>Dikarya</taxon>
        <taxon>Ascomycota</taxon>
        <taxon>Saccharomycotina</taxon>
        <taxon>Pichiomycetes</taxon>
        <taxon>Metschnikowiaceae</taxon>
        <taxon>Clavispora</taxon>
    </lineage>
</organism>
<gene>
    <name evidence="4" type="ORF">CLUG_04749</name>
</gene>
<dbReference type="FunFam" id="3.90.850.10:FF:000003">
    <property type="entry name" value="Fumarylacetoacetate hydrolase domain-containing 1"/>
    <property type="match status" value="1"/>
</dbReference>
<dbReference type="InParanoid" id="C4Y972"/>
<evidence type="ECO:0000256" key="1">
    <source>
        <dbReference type="ARBA" id="ARBA00010211"/>
    </source>
</evidence>
<evidence type="ECO:0000313" key="5">
    <source>
        <dbReference type="Proteomes" id="UP000007703"/>
    </source>
</evidence>
<dbReference type="InterPro" id="IPR011234">
    <property type="entry name" value="Fumarylacetoacetase-like_C"/>
</dbReference>
<dbReference type="OrthoDB" id="74910at2759"/>
<dbReference type="HOGENOM" id="CLU_028458_5_0_1"/>
<dbReference type="OMA" id="NCRKVIC"/>
<proteinExistence type="inferred from homology"/>
<dbReference type="VEuPathDB" id="FungiDB:CLUG_04749"/>
<dbReference type="GO" id="GO:0046872">
    <property type="term" value="F:metal ion binding"/>
    <property type="evidence" value="ECO:0007669"/>
    <property type="project" value="UniProtKB-KW"/>
</dbReference>
<evidence type="ECO:0000313" key="4">
    <source>
        <dbReference type="EMBL" id="EEQ40621.1"/>
    </source>
</evidence>
<dbReference type="SUPFAM" id="SSF56529">
    <property type="entry name" value="FAH"/>
    <property type="match status" value="1"/>
</dbReference>
<dbReference type="EMBL" id="CH408080">
    <property type="protein sequence ID" value="EEQ40621.1"/>
    <property type="molecule type" value="Genomic_DNA"/>
</dbReference>
<dbReference type="GO" id="GO:0018773">
    <property type="term" value="F:acetylpyruvate hydrolase activity"/>
    <property type="evidence" value="ECO:0007669"/>
    <property type="project" value="TreeGrafter"/>
</dbReference>
<dbReference type="KEGG" id="clu:CLUG_04749"/>
<dbReference type="InterPro" id="IPR036663">
    <property type="entry name" value="Fumarylacetoacetase_C_sf"/>
</dbReference>
<sequence length="274" mass="30643">MRKKKKNIAEQGFCIFNSGVTRDFRAFSIDCIEYTPRFQDWSTMSLKYIDNARKILCIGRNYAAHIKELNNMAPSQPFFFLKPSSSVLRPNNGPFLVPKGVVAHYEVELAFTLNKTLKNLPPTFSAQEALDAIEGYALAIDFTARNVQDEAKKKGLPWSIGKGFDTFLPLSGFIPKEKIPDPYNVRLSLSVNGETKQDDMTNLMIFPIHRILSHMSAIMTLEKGDLILTGTPKGVGPVKPGDHIEASLSVDGDVLEKIDITAEEKPGPYEYKEI</sequence>
<dbReference type="GO" id="GO:0005739">
    <property type="term" value="C:mitochondrion"/>
    <property type="evidence" value="ECO:0007669"/>
    <property type="project" value="TreeGrafter"/>
</dbReference>
<accession>C4Y972</accession>
<evidence type="ECO:0000259" key="3">
    <source>
        <dbReference type="Pfam" id="PF01557"/>
    </source>
</evidence>
<dbReference type="Gene3D" id="3.90.850.10">
    <property type="entry name" value="Fumarylacetoacetase-like, C-terminal domain"/>
    <property type="match status" value="1"/>
</dbReference>